<keyword evidence="8 17" id="KW-0732">Signal</keyword>
<keyword evidence="5" id="KW-0964">Secreted</keyword>
<dbReference type="SMART" id="SM00631">
    <property type="entry name" value="Zn_pept"/>
    <property type="match status" value="1"/>
</dbReference>
<evidence type="ECO:0000256" key="2">
    <source>
        <dbReference type="ARBA" id="ARBA00004116"/>
    </source>
</evidence>
<evidence type="ECO:0000256" key="4">
    <source>
        <dbReference type="ARBA" id="ARBA00005988"/>
    </source>
</evidence>
<evidence type="ECO:0000256" key="17">
    <source>
        <dbReference type="SAM" id="SignalP"/>
    </source>
</evidence>
<proteinExistence type="inferred from homology"/>
<evidence type="ECO:0000256" key="12">
    <source>
        <dbReference type="ARBA" id="ARBA00023316"/>
    </source>
</evidence>
<dbReference type="InterPro" id="IPR000834">
    <property type="entry name" value="Peptidase_M14"/>
</dbReference>
<keyword evidence="9" id="KW-0862">Zinc</keyword>
<evidence type="ECO:0000259" key="18">
    <source>
        <dbReference type="PROSITE" id="PS52035"/>
    </source>
</evidence>
<evidence type="ECO:0000313" key="20">
    <source>
        <dbReference type="Proteomes" id="UP000829685"/>
    </source>
</evidence>
<evidence type="ECO:0000256" key="15">
    <source>
        <dbReference type="ARBA" id="ARBA00026213"/>
    </source>
</evidence>
<dbReference type="SUPFAM" id="SSF54897">
    <property type="entry name" value="Protease propeptides/inhibitors"/>
    <property type="match status" value="1"/>
</dbReference>
<dbReference type="GO" id="GO:0004181">
    <property type="term" value="F:metallocarboxypeptidase activity"/>
    <property type="evidence" value="ECO:0007669"/>
    <property type="project" value="InterPro"/>
</dbReference>
<comment type="caution">
    <text evidence="16">Lacks conserved residue(s) required for the propagation of feature annotation.</text>
</comment>
<evidence type="ECO:0000256" key="8">
    <source>
        <dbReference type="ARBA" id="ARBA00022729"/>
    </source>
</evidence>
<comment type="similarity">
    <text evidence="4 16">Belongs to the peptidase M14 family.</text>
</comment>
<keyword evidence="7" id="KW-0479">Metal-binding</keyword>
<evidence type="ECO:0000256" key="16">
    <source>
        <dbReference type="PROSITE-ProRule" id="PRU01379"/>
    </source>
</evidence>
<dbReference type="GO" id="GO:0008270">
    <property type="term" value="F:zinc ion binding"/>
    <property type="evidence" value="ECO:0007669"/>
    <property type="project" value="InterPro"/>
</dbReference>
<dbReference type="EMBL" id="JAFIMR010000057">
    <property type="protein sequence ID" value="KAI1853453.1"/>
    <property type="molecule type" value="Genomic_DNA"/>
</dbReference>
<dbReference type="PANTHER" id="PTHR11705:SF147">
    <property type="entry name" value="INACTIVE METALLOCARBOXYPEPTIDASE ECM14"/>
    <property type="match status" value="1"/>
</dbReference>
<sequence length="569" mass="64183">MRSLSLFTSACVLLATAAATPASAAHLPQYHIPGLPRRPPPLPVEAPEPTRSWTGRWFNFWPLTLIHTGEPGQYTTLEAQYDGQVVLRFNVSTVDHEAALGKAAEQMSLDVWDFAANYTDLRIPKRRIRALLSLLPKSMQTEHMILIEDVARAVAATYPSPKNRLDLDAIVTHGQTPVDTKNRGQGVNDLFKHKMDDLFFKDYQPLSVITTWMQYIDTMFRFDQAGLVTMFSIGKSYEGRDIPALRVGLDATKHHSNKKKKPRKTMLITGGLHAREWISVSTVNYLAFMFASHFGKNELITSILEEFDLVFVPVVNPDGYEYTWSVDRLWRKSRQRTSMRYCHGFDLDHSFGYRWDGPGRNDEPCSEGYGGDRPFEAVEALQLAQWAKNQTRHNVDLVAYFDLHSYSQQVLWPYAYSCDAKVPNLENMQEVAMNIAKYMRLSTGEVYNVGSACESAVARGLAASDTSMGVQRRRIEAAGGSAIDYFHHDLKARYSFQIKLRDTGSYGFLLPSESIVPVGDEVFEAVKFLGDYLLGNNGIERGHAAPQATDTMTTGRPSLGFELRRKLKR</sequence>
<dbReference type="SUPFAM" id="SSF53187">
    <property type="entry name" value="Zn-dependent exopeptidases"/>
    <property type="match status" value="1"/>
</dbReference>
<evidence type="ECO:0000256" key="5">
    <source>
        <dbReference type="ARBA" id="ARBA00022525"/>
    </source>
</evidence>
<evidence type="ECO:0000256" key="13">
    <source>
        <dbReference type="ARBA" id="ARBA00025210"/>
    </source>
</evidence>
<organism evidence="19 20">
    <name type="scientific">Neoarthrinium moseri</name>
    <dbReference type="NCBI Taxonomy" id="1658444"/>
    <lineage>
        <taxon>Eukaryota</taxon>
        <taxon>Fungi</taxon>
        <taxon>Dikarya</taxon>
        <taxon>Ascomycota</taxon>
        <taxon>Pezizomycotina</taxon>
        <taxon>Sordariomycetes</taxon>
        <taxon>Xylariomycetidae</taxon>
        <taxon>Amphisphaeriales</taxon>
        <taxon>Apiosporaceae</taxon>
        <taxon>Neoarthrinium</taxon>
    </lineage>
</organism>
<dbReference type="PANTHER" id="PTHR11705">
    <property type="entry name" value="PROTEASE FAMILY M14 CARBOXYPEPTIDASE A,B"/>
    <property type="match status" value="1"/>
</dbReference>
<comment type="subcellular location">
    <subcellularLocation>
        <location evidence="3">Secreted</location>
    </subcellularLocation>
    <subcellularLocation>
        <location evidence="2">Vacuole</location>
    </subcellularLocation>
</comment>
<feature type="chain" id="PRO_5040492565" description="Inactive metallocarboxypeptidase ECM14" evidence="17">
    <location>
        <begin position="25"/>
        <end position="569"/>
    </location>
</feature>
<protein>
    <recommendedName>
        <fullName evidence="14">Inactive metallocarboxypeptidase ECM14</fullName>
    </recommendedName>
    <alternativeName>
        <fullName evidence="15">Inactive metallocarboxypeptidase ecm14</fullName>
    </alternativeName>
</protein>
<evidence type="ECO:0000313" key="19">
    <source>
        <dbReference type="EMBL" id="KAI1853453.1"/>
    </source>
</evidence>
<keyword evidence="20" id="KW-1185">Reference proteome</keyword>
<keyword evidence="10" id="KW-1015">Disulfide bond</keyword>
<keyword evidence="12" id="KW-0961">Cell wall biogenesis/degradation</keyword>
<dbReference type="Proteomes" id="UP000829685">
    <property type="component" value="Unassembled WGS sequence"/>
</dbReference>
<evidence type="ECO:0000256" key="14">
    <source>
        <dbReference type="ARBA" id="ARBA00026187"/>
    </source>
</evidence>
<comment type="caution">
    <text evidence="19">The sequence shown here is derived from an EMBL/GenBank/DDBJ whole genome shotgun (WGS) entry which is preliminary data.</text>
</comment>
<dbReference type="OrthoDB" id="3626597at2759"/>
<keyword evidence="6" id="KW-0926">Vacuole</keyword>
<dbReference type="GO" id="GO:0005773">
    <property type="term" value="C:vacuole"/>
    <property type="evidence" value="ECO:0007669"/>
    <property type="project" value="UniProtKB-SubCell"/>
</dbReference>
<dbReference type="Gene3D" id="3.30.70.340">
    <property type="entry name" value="Metallocarboxypeptidase-like"/>
    <property type="match status" value="1"/>
</dbReference>
<evidence type="ECO:0000256" key="1">
    <source>
        <dbReference type="ARBA" id="ARBA00001947"/>
    </source>
</evidence>
<feature type="signal peptide" evidence="17">
    <location>
        <begin position="1"/>
        <end position="24"/>
    </location>
</feature>
<evidence type="ECO:0000256" key="11">
    <source>
        <dbReference type="ARBA" id="ARBA00023180"/>
    </source>
</evidence>
<evidence type="ECO:0000256" key="7">
    <source>
        <dbReference type="ARBA" id="ARBA00022723"/>
    </source>
</evidence>
<gene>
    <name evidence="19" type="ORF">JX265_012744</name>
</gene>
<evidence type="ECO:0000256" key="9">
    <source>
        <dbReference type="ARBA" id="ARBA00022833"/>
    </source>
</evidence>
<dbReference type="CDD" id="cd03860">
    <property type="entry name" value="M14_CP_A-B_like"/>
    <property type="match status" value="1"/>
</dbReference>
<evidence type="ECO:0000256" key="6">
    <source>
        <dbReference type="ARBA" id="ARBA00022554"/>
    </source>
</evidence>
<dbReference type="Pfam" id="PF00246">
    <property type="entry name" value="Peptidase_M14"/>
    <property type="match status" value="1"/>
</dbReference>
<dbReference type="PRINTS" id="PR00765">
    <property type="entry name" value="CRBOXYPTASEA"/>
</dbReference>
<accession>A0A9P9WA82</accession>
<evidence type="ECO:0000256" key="3">
    <source>
        <dbReference type="ARBA" id="ARBA00004613"/>
    </source>
</evidence>
<feature type="domain" description="Peptidase M14" evidence="18">
    <location>
        <begin position="202"/>
        <end position="533"/>
    </location>
</feature>
<dbReference type="GO" id="GO:0005576">
    <property type="term" value="C:extracellular region"/>
    <property type="evidence" value="ECO:0007669"/>
    <property type="project" value="UniProtKB-SubCell"/>
</dbReference>
<comment type="cofactor">
    <cofactor evidence="1">
        <name>Zn(2+)</name>
        <dbReference type="ChEBI" id="CHEBI:29105"/>
    </cofactor>
</comment>
<dbReference type="GO" id="GO:0006508">
    <property type="term" value="P:proteolysis"/>
    <property type="evidence" value="ECO:0007669"/>
    <property type="project" value="InterPro"/>
</dbReference>
<evidence type="ECO:0000256" key="10">
    <source>
        <dbReference type="ARBA" id="ARBA00023157"/>
    </source>
</evidence>
<comment type="function">
    <text evidence="13">Inactive carboxypeptidase that may play a role in cell wall organization and biogenesis.</text>
</comment>
<reference evidence="19" key="1">
    <citation type="submission" date="2021-03" db="EMBL/GenBank/DDBJ databases">
        <title>Revisited historic fungal species revealed as producer of novel bioactive compounds through whole genome sequencing and comparative genomics.</title>
        <authorList>
            <person name="Vignolle G.A."/>
            <person name="Hochenegger N."/>
            <person name="Mach R.L."/>
            <person name="Mach-Aigner A.R."/>
            <person name="Javad Rahimi M."/>
            <person name="Salim K.A."/>
            <person name="Chan C.M."/>
            <person name="Lim L.B.L."/>
            <person name="Cai F."/>
            <person name="Druzhinina I.S."/>
            <person name="U'Ren J.M."/>
            <person name="Derntl C."/>
        </authorList>
    </citation>
    <scope>NUCLEOTIDE SEQUENCE</scope>
    <source>
        <strain evidence="19">TUCIM 5799</strain>
    </source>
</reference>
<keyword evidence="11" id="KW-0325">Glycoprotein</keyword>
<dbReference type="Gene3D" id="3.40.630.10">
    <property type="entry name" value="Zn peptidases"/>
    <property type="match status" value="1"/>
</dbReference>
<dbReference type="FunFam" id="3.40.630.10:FF:000060">
    <property type="entry name" value="Putative metallocarboxypeptidase ecm14"/>
    <property type="match status" value="1"/>
</dbReference>
<dbReference type="AlphaFoldDB" id="A0A9P9WA82"/>
<dbReference type="PROSITE" id="PS00132">
    <property type="entry name" value="CARBOXYPEPT_ZN_1"/>
    <property type="match status" value="1"/>
</dbReference>
<dbReference type="InterPro" id="IPR057246">
    <property type="entry name" value="CARBOXYPEPT_ZN_1"/>
</dbReference>
<name>A0A9P9WA82_9PEZI</name>
<dbReference type="PROSITE" id="PS52035">
    <property type="entry name" value="PEPTIDASE_M14"/>
    <property type="match status" value="1"/>
</dbReference>
<dbReference type="GO" id="GO:0071555">
    <property type="term" value="P:cell wall organization"/>
    <property type="evidence" value="ECO:0007669"/>
    <property type="project" value="UniProtKB-KW"/>
</dbReference>
<dbReference type="InterPro" id="IPR036990">
    <property type="entry name" value="M14A-like_propep"/>
</dbReference>